<feature type="transmembrane region" description="Helical" evidence="2">
    <location>
        <begin position="242"/>
        <end position="260"/>
    </location>
</feature>
<feature type="compositionally biased region" description="Basic residues" evidence="1">
    <location>
        <begin position="10"/>
        <end position="21"/>
    </location>
</feature>
<evidence type="ECO:0000313" key="3">
    <source>
        <dbReference type="EMBL" id="TDD45010.1"/>
    </source>
</evidence>
<evidence type="ECO:0000313" key="4">
    <source>
        <dbReference type="Proteomes" id="UP000295124"/>
    </source>
</evidence>
<protein>
    <submittedName>
        <fullName evidence="3">Uncharacterized protein</fullName>
    </submittedName>
</protein>
<feature type="region of interest" description="Disordered" evidence="1">
    <location>
        <begin position="266"/>
        <end position="314"/>
    </location>
</feature>
<feature type="region of interest" description="Disordered" evidence="1">
    <location>
        <begin position="1"/>
        <end position="240"/>
    </location>
</feature>
<keyword evidence="2" id="KW-0812">Transmembrane</keyword>
<evidence type="ECO:0000256" key="1">
    <source>
        <dbReference type="SAM" id="MobiDB-lite"/>
    </source>
</evidence>
<feature type="non-terminal residue" evidence="3">
    <location>
        <position position="314"/>
    </location>
</feature>
<feature type="compositionally biased region" description="Pro residues" evidence="1">
    <location>
        <begin position="28"/>
        <end position="40"/>
    </location>
</feature>
<dbReference type="EMBL" id="SMKX01000217">
    <property type="protein sequence ID" value="TDD45010.1"/>
    <property type="molecule type" value="Genomic_DNA"/>
</dbReference>
<feature type="compositionally biased region" description="Basic and acidic residues" evidence="1">
    <location>
        <begin position="223"/>
        <end position="238"/>
    </location>
</feature>
<accession>A0A4R4YKS6</accession>
<keyword evidence="2" id="KW-0472">Membrane</keyword>
<feature type="compositionally biased region" description="Polar residues" evidence="1">
    <location>
        <begin position="54"/>
        <end position="63"/>
    </location>
</feature>
<proteinExistence type="predicted"/>
<name>A0A4R4YKS6_9ACTN</name>
<dbReference type="Proteomes" id="UP000295124">
    <property type="component" value="Unassembled WGS sequence"/>
</dbReference>
<reference evidence="3 4" key="1">
    <citation type="submission" date="2019-03" db="EMBL/GenBank/DDBJ databases">
        <title>Draft genome sequences of novel Actinobacteria.</title>
        <authorList>
            <person name="Sahin N."/>
            <person name="Ay H."/>
            <person name="Saygin H."/>
        </authorList>
    </citation>
    <scope>NUCLEOTIDE SEQUENCE [LARGE SCALE GENOMIC DNA]</scope>
    <source>
        <strain evidence="3 4">JCM 13523</strain>
    </source>
</reference>
<evidence type="ECO:0000256" key="2">
    <source>
        <dbReference type="SAM" id="Phobius"/>
    </source>
</evidence>
<comment type="caution">
    <text evidence="3">The sequence shown here is derived from an EMBL/GenBank/DDBJ whole genome shotgun (WGS) entry which is preliminary data.</text>
</comment>
<keyword evidence="4" id="KW-1185">Reference proteome</keyword>
<feature type="compositionally biased region" description="Low complexity" evidence="1">
    <location>
        <begin position="281"/>
        <end position="294"/>
    </location>
</feature>
<gene>
    <name evidence="3" type="ORF">E1263_39500</name>
</gene>
<keyword evidence="2" id="KW-1133">Transmembrane helix</keyword>
<organism evidence="3 4">
    <name type="scientific">Kribbella antibiotica</name>
    <dbReference type="NCBI Taxonomy" id="190195"/>
    <lineage>
        <taxon>Bacteria</taxon>
        <taxon>Bacillati</taxon>
        <taxon>Actinomycetota</taxon>
        <taxon>Actinomycetes</taxon>
        <taxon>Propionibacteriales</taxon>
        <taxon>Kribbellaceae</taxon>
        <taxon>Kribbella</taxon>
    </lineage>
</organism>
<feature type="compositionally biased region" description="Pro residues" evidence="1">
    <location>
        <begin position="295"/>
        <end position="314"/>
    </location>
</feature>
<dbReference type="AlphaFoldDB" id="A0A4R4YKS6"/>
<sequence>MSSDSGSGRQKPRRKATRARGSHTSTPEPAPVPPPEPPRYAPRGGESPFWANAQPHTDSQAWADTQAHLEARTRTDSTPQYAPRPTAPLSTGSSERGWVTQPPAPAPTRRTRQSTPAEDLAGLGAWATTPPERPKEQPAPAARVESAPAEPTRIAPATPDSAVDDATLVTPSPSYTQPPVAAVADSRTARGTSELAGPRTTAIREAKAGPRPRQAADSTAVDPDGRPVSRAARGEGGRRRPFVAVAAVLLVIAPIAWILLQQPHNDPADASLPIRDDSYADPTTKPVDDPTTVPTVPPKTPPTTPPTGPPTGTP</sequence>